<dbReference type="InterPro" id="IPR001695">
    <property type="entry name" value="Lysyl_oxidase"/>
</dbReference>
<comment type="caution">
    <text evidence="1">The sequence shown here is derived from an EMBL/GenBank/DDBJ whole genome shotgun (WGS) entry which is preliminary data.</text>
</comment>
<dbReference type="RefSeq" id="WP_246480643.1">
    <property type="nucleotide sequence ID" value="NZ_JACHMX010000001.1"/>
</dbReference>
<proteinExistence type="predicted"/>
<dbReference type="AlphaFoldDB" id="A0A841AY45"/>
<organism evidence="1 2">
    <name type="scientific">Amycolatopsis umgeniensis</name>
    <dbReference type="NCBI Taxonomy" id="336628"/>
    <lineage>
        <taxon>Bacteria</taxon>
        <taxon>Bacillati</taxon>
        <taxon>Actinomycetota</taxon>
        <taxon>Actinomycetes</taxon>
        <taxon>Pseudonocardiales</taxon>
        <taxon>Pseudonocardiaceae</taxon>
        <taxon>Amycolatopsis</taxon>
    </lineage>
</organism>
<dbReference type="GO" id="GO:0016641">
    <property type="term" value="F:oxidoreductase activity, acting on the CH-NH2 group of donors, oxygen as acceptor"/>
    <property type="evidence" value="ECO:0007669"/>
    <property type="project" value="InterPro"/>
</dbReference>
<keyword evidence="2" id="KW-1185">Reference proteome</keyword>
<evidence type="ECO:0008006" key="3">
    <source>
        <dbReference type="Google" id="ProtNLM"/>
    </source>
</evidence>
<evidence type="ECO:0000313" key="2">
    <source>
        <dbReference type="Proteomes" id="UP000580861"/>
    </source>
</evidence>
<reference evidence="1 2" key="1">
    <citation type="submission" date="2020-08" db="EMBL/GenBank/DDBJ databases">
        <title>Sequencing the genomes of 1000 actinobacteria strains.</title>
        <authorList>
            <person name="Klenk H.-P."/>
        </authorList>
    </citation>
    <scope>NUCLEOTIDE SEQUENCE [LARGE SCALE GENOMIC DNA]</scope>
    <source>
        <strain evidence="1 2">DSM 45272</strain>
    </source>
</reference>
<evidence type="ECO:0000313" key="1">
    <source>
        <dbReference type="EMBL" id="MBB5851315.1"/>
    </source>
</evidence>
<name>A0A841AY45_9PSEU</name>
<sequence>MKISAQKQVPPLLKKYVTLAAVMLLTAVTTSVPSSDASPRLLLPDLRQALPGCAGGFSGDVSKCVDWDVCMVLDPAAPNGRCVLPAAAKAVRLRFTSSEENIGDGPLLLYGRRGDTTQSRMSVRQALRNAADGAIPADYEAAQRSTRTFTYYEPATDHQHWHLMNFEHFALVSQQGKTVVTDRKNGFCLGDRFRVADADRLARVPGESGPDAELARRLRANKCRHHEPAALDVVEGISVGSGDDYKYDVDFQWLDITDVPSGTYDLVNTVNDDRTLAETDYGNNSSSIALSIEWPDGAPGLHEVLPRGPVVKFLRGCPGRKRCG</sequence>
<dbReference type="GO" id="GO:0005507">
    <property type="term" value="F:copper ion binding"/>
    <property type="evidence" value="ECO:0007669"/>
    <property type="project" value="InterPro"/>
</dbReference>
<dbReference type="Pfam" id="PF01186">
    <property type="entry name" value="Lysyl_oxidase"/>
    <property type="match status" value="1"/>
</dbReference>
<gene>
    <name evidence="1" type="ORF">HDA45_001402</name>
</gene>
<dbReference type="Proteomes" id="UP000580861">
    <property type="component" value="Unassembled WGS sequence"/>
</dbReference>
<accession>A0A841AY45</accession>
<protein>
    <recommendedName>
        <fullName evidence="3">Lysyl oxidase</fullName>
    </recommendedName>
</protein>
<dbReference type="EMBL" id="JACHMX010000001">
    <property type="protein sequence ID" value="MBB5851315.1"/>
    <property type="molecule type" value="Genomic_DNA"/>
</dbReference>